<comment type="caution">
    <text evidence="1">The sequence shown here is derived from an EMBL/GenBank/DDBJ whole genome shotgun (WGS) entry which is preliminary data.</text>
</comment>
<evidence type="ECO:0000313" key="2">
    <source>
        <dbReference type="Proteomes" id="UP001606302"/>
    </source>
</evidence>
<dbReference type="Pfam" id="PF13602">
    <property type="entry name" value="ADH_zinc_N_2"/>
    <property type="match status" value="1"/>
</dbReference>
<gene>
    <name evidence="1" type="ORF">ACG04Q_06335</name>
</gene>
<name>A0ABW7GHA1_9BURK</name>
<dbReference type="Gene3D" id="3.90.180.10">
    <property type="entry name" value="Medium-chain alcohol dehydrogenases, catalytic domain"/>
    <property type="match status" value="1"/>
</dbReference>
<dbReference type="Proteomes" id="UP001606302">
    <property type="component" value="Unassembled WGS sequence"/>
</dbReference>
<accession>A0ABW7GHA1</accession>
<dbReference type="RefSeq" id="WP_394510047.1">
    <property type="nucleotide sequence ID" value="NZ_JBIGHX010000002.1"/>
</dbReference>
<reference evidence="1 2" key="1">
    <citation type="submission" date="2024-08" db="EMBL/GenBank/DDBJ databases">
        <authorList>
            <person name="Lu H."/>
        </authorList>
    </citation>
    <scope>NUCLEOTIDE SEQUENCE [LARGE SCALE GENOMIC DNA]</scope>
    <source>
        <strain evidence="1 2">DXS20W</strain>
    </source>
</reference>
<keyword evidence="2" id="KW-1185">Reference proteome</keyword>
<proteinExistence type="predicted"/>
<organism evidence="1 2">
    <name type="scientific">Pelomonas lactea</name>
    <dbReference type="NCBI Taxonomy" id="3299030"/>
    <lineage>
        <taxon>Bacteria</taxon>
        <taxon>Pseudomonadati</taxon>
        <taxon>Pseudomonadota</taxon>
        <taxon>Betaproteobacteria</taxon>
        <taxon>Burkholderiales</taxon>
        <taxon>Sphaerotilaceae</taxon>
        <taxon>Roseateles</taxon>
    </lineage>
</organism>
<evidence type="ECO:0000313" key="1">
    <source>
        <dbReference type="EMBL" id="MFG6461186.1"/>
    </source>
</evidence>
<protein>
    <submittedName>
        <fullName evidence="1">Zinc-binding dehydrogenase</fullName>
    </submittedName>
</protein>
<dbReference type="Gene3D" id="3.40.50.720">
    <property type="entry name" value="NAD(P)-binding Rossmann-like Domain"/>
    <property type="match status" value="1"/>
</dbReference>
<sequence>MRRYGGHVVSILGWGTHSLAPLFFRAATYSGVFTLLPLLSGEGREAHGTILREAAALVEAGLLAPRLDARRFALVTAGDAHAVVAAGQGRGKVVVDVG</sequence>
<dbReference type="EMBL" id="JBIGHX010000002">
    <property type="protein sequence ID" value="MFG6461186.1"/>
    <property type="molecule type" value="Genomic_DNA"/>
</dbReference>